<dbReference type="SUPFAM" id="SSF88946">
    <property type="entry name" value="Sigma2 domain of RNA polymerase sigma factors"/>
    <property type="match status" value="1"/>
</dbReference>
<dbReference type="InterPro" id="IPR013325">
    <property type="entry name" value="RNA_pol_sigma_r2"/>
</dbReference>
<dbReference type="Gene3D" id="1.10.1740.10">
    <property type="match status" value="1"/>
</dbReference>
<name>A0A2P8HLN9_SACCR</name>
<proteinExistence type="predicted"/>
<organism evidence="3 4">
    <name type="scientific">Saccharothrix carnea</name>
    <dbReference type="NCBI Taxonomy" id="1280637"/>
    <lineage>
        <taxon>Bacteria</taxon>
        <taxon>Bacillati</taxon>
        <taxon>Actinomycetota</taxon>
        <taxon>Actinomycetes</taxon>
        <taxon>Pseudonocardiales</taxon>
        <taxon>Pseudonocardiaceae</taxon>
        <taxon>Saccharothrix</taxon>
    </lineage>
</organism>
<reference evidence="3 4" key="1">
    <citation type="submission" date="2018-03" db="EMBL/GenBank/DDBJ databases">
        <title>Genomic Encyclopedia of Type Strains, Phase III (KMG-III): the genomes of soil and plant-associated and newly described type strains.</title>
        <authorList>
            <person name="Whitman W."/>
        </authorList>
    </citation>
    <scope>NUCLEOTIDE SEQUENCE [LARGE SCALE GENOMIC DNA]</scope>
    <source>
        <strain evidence="3 4">CGMCC 4.7097</strain>
    </source>
</reference>
<accession>A0A2P8HLN9</accession>
<dbReference type="Pfam" id="PF04542">
    <property type="entry name" value="Sigma70_r2"/>
    <property type="match status" value="1"/>
</dbReference>
<dbReference type="Proteomes" id="UP000241118">
    <property type="component" value="Unassembled WGS sequence"/>
</dbReference>
<evidence type="ECO:0000313" key="4">
    <source>
        <dbReference type="Proteomes" id="UP000241118"/>
    </source>
</evidence>
<feature type="domain" description="RNA polymerase sigma-70 region 2" evidence="2">
    <location>
        <begin position="67"/>
        <end position="101"/>
    </location>
</feature>
<dbReference type="InterPro" id="IPR007627">
    <property type="entry name" value="RNA_pol_sigma70_r2"/>
</dbReference>
<evidence type="ECO:0000259" key="2">
    <source>
        <dbReference type="Pfam" id="PF04542"/>
    </source>
</evidence>
<comment type="caution">
    <text evidence="3">The sequence shown here is derived from an EMBL/GenBank/DDBJ whole genome shotgun (WGS) entry which is preliminary data.</text>
</comment>
<dbReference type="AlphaFoldDB" id="A0A2P8HLN9"/>
<protein>
    <submittedName>
        <fullName evidence="3">Sigma-70-like protein</fullName>
    </submittedName>
</protein>
<gene>
    <name evidence="3" type="ORF">B0I31_12528</name>
</gene>
<evidence type="ECO:0000313" key="3">
    <source>
        <dbReference type="EMBL" id="PSL47121.1"/>
    </source>
</evidence>
<dbReference type="EMBL" id="PYAX01000025">
    <property type="protein sequence ID" value="PSL47121.1"/>
    <property type="molecule type" value="Genomic_DNA"/>
</dbReference>
<evidence type="ECO:0000256" key="1">
    <source>
        <dbReference type="SAM" id="MobiDB-lite"/>
    </source>
</evidence>
<dbReference type="GO" id="GO:0003700">
    <property type="term" value="F:DNA-binding transcription factor activity"/>
    <property type="evidence" value="ECO:0007669"/>
    <property type="project" value="InterPro"/>
</dbReference>
<feature type="region of interest" description="Disordered" evidence="1">
    <location>
        <begin position="1"/>
        <end position="23"/>
    </location>
</feature>
<keyword evidence="4" id="KW-1185">Reference proteome</keyword>
<sequence length="107" mass="11981">MGEAGAGNRRGPIRTTSGRGPVSVMSFRAARRHTTMTPTTDDLGPLDEQAFGARVEPHRREPHLHRYRLPGSFEEAEDLVQEAFLRAWRRRETCVGRASVRAEGVAR</sequence>
<dbReference type="GO" id="GO:0006352">
    <property type="term" value="P:DNA-templated transcription initiation"/>
    <property type="evidence" value="ECO:0007669"/>
    <property type="project" value="InterPro"/>
</dbReference>